<evidence type="ECO:0000259" key="2">
    <source>
        <dbReference type="Pfam" id="PF18921"/>
    </source>
</evidence>
<name>A0A5K1IZS4_9ACTN</name>
<evidence type="ECO:0000313" key="3">
    <source>
        <dbReference type="EMBL" id="VWL95129.1"/>
    </source>
</evidence>
<feature type="compositionally biased region" description="Acidic residues" evidence="1">
    <location>
        <begin position="177"/>
        <end position="195"/>
    </location>
</feature>
<feature type="domain" description="Cyanophycin synthase-like N-terminal" evidence="2">
    <location>
        <begin position="38"/>
        <end position="126"/>
    </location>
</feature>
<sequence length="277" mass="28853">MAGLFNILKVTVSEDKICAHVLVNPGMPLMTSEDIEATARVYYLVPAIAKHLCLGDSGREFQDCMGQTELCHLLEHVTVELMNETGLAGSISCGRTRVSEHDERVFEVELSCPDDALAIGALSSATFMMDWAYLHADQPAPDVEGTVAGLRNLVLGMRAEAEGKDPHEAVAAANGEDVAEDAPEGDAPADADTEPVAEAPAEPESAEPQGVPSFDDEPQMPIDTEGAVAENHEAPAAVFGGAATAPSGSAHEGTLPLVDGAGEDPAVTVAMPAMPQE</sequence>
<feature type="compositionally biased region" description="Low complexity" evidence="1">
    <location>
        <begin position="196"/>
        <end position="208"/>
    </location>
</feature>
<dbReference type="EMBL" id="CABWIE010000019">
    <property type="protein sequence ID" value="VWL95129.1"/>
    <property type="molecule type" value="Genomic_DNA"/>
</dbReference>
<evidence type="ECO:0000256" key="1">
    <source>
        <dbReference type="SAM" id="MobiDB-lite"/>
    </source>
</evidence>
<dbReference type="AlphaFoldDB" id="A0A5K1IZS4"/>
<organism evidence="3 4">
    <name type="scientific">Collinsella aerofaciens</name>
    <dbReference type="NCBI Taxonomy" id="74426"/>
    <lineage>
        <taxon>Bacteria</taxon>
        <taxon>Bacillati</taxon>
        <taxon>Actinomycetota</taxon>
        <taxon>Coriobacteriia</taxon>
        <taxon>Coriobacteriales</taxon>
        <taxon>Coriobacteriaceae</taxon>
        <taxon>Collinsella</taxon>
    </lineage>
</organism>
<reference evidence="3 4" key="1">
    <citation type="submission" date="2019-10" db="EMBL/GenBank/DDBJ databases">
        <authorList>
            <person name="Wolf R A."/>
        </authorList>
    </citation>
    <scope>NUCLEOTIDE SEQUENCE [LARGE SCALE GENOMIC DNA]</scope>
    <source>
        <strain evidence="3">Collinsella_aerofaciens_MC2</strain>
    </source>
</reference>
<proteinExistence type="predicted"/>
<dbReference type="Pfam" id="PF18921">
    <property type="entry name" value="Cyanophycin_syn"/>
    <property type="match status" value="1"/>
</dbReference>
<feature type="compositionally biased region" description="Low complexity" evidence="1">
    <location>
        <begin position="234"/>
        <end position="246"/>
    </location>
</feature>
<dbReference type="InterPro" id="IPR044019">
    <property type="entry name" value="Cyanophycin_syn_N"/>
</dbReference>
<protein>
    <recommendedName>
        <fullName evidence="2">Cyanophycin synthase-like N-terminal domain-containing protein</fullName>
    </recommendedName>
</protein>
<dbReference type="RefSeq" id="WP_222837952.1">
    <property type="nucleotide sequence ID" value="NZ_CAAKNU010000058.1"/>
</dbReference>
<dbReference type="Proteomes" id="UP000361836">
    <property type="component" value="Unassembled WGS sequence"/>
</dbReference>
<evidence type="ECO:0000313" key="4">
    <source>
        <dbReference type="Proteomes" id="UP000361836"/>
    </source>
</evidence>
<accession>A0A5K1IZS4</accession>
<feature type="region of interest" description="Disordered" evidence="1">
    <location>
        <begin position="175"/>
        <end position="277"/>
    </location>
</feature>
<keyword evidence="4" id="KW-1185">Reference proteome</keyword>
<gene>
    <name evidence="3" type="ORF">KCJAJFAP_00135</name>
</gene>